<evidence type="ECO:0000313" key="4">
    <source>
        <dbReference type="Proteomes" id="UP000318995"/>
    </source>
</evidence>
<dbReference type="SUPFAM" id="SSF50630">
    <property type="entry name" value="Acid proteases"/>
    <property type="match status" value="1"/>
</dbReference>
<evidence type="ECO:0000259" key="2">
    <source>
        <dbReference type="Pfam" id="PF05618"/>
    </source>
</evidence>
<accession>A0A5C5VYL9</accession>
<reference evidence="3 4" key="1">
    <citation type="submission" date="2019-02" db="EMBL/GenBank/DDBJ databases">
        <title>Deep-cultivation of Planctomycetes and their phenomic and genomic characterization uncovers novel biology.</title>
        <authorList>
            <person name="Wiegand S."/>
            <person name="Jogler M."/>
            <person name="Boedeker C."/>
            <person name="Pinto D."/>
            <person name="Vollmers J."/>
            <person name="Rivas-Marin E."/>
            <person name="Kohn T."/>
            <person name="Peeters S.H."/>
            <person name="Heuer A."/>
            <person name="Rast P."/>
            <person name="Oberbeckmann S."/>
            <person name="Bunk B."/>
            <person name="Jeske O."/>
            <person name="Meyerdierks A."/>
            <person name="Storesund J.E."/>
            <person name="Kallscheuer N."/>
            <person name="Luecker S."/>
            <person name="Lage O.M."/>
            <person name="Pohl T."/>
            <person name="Merkel B.J."/>
            <person name="Hornburger P."/>
            <person name="Mueller R.-W."/>
            <person name="Bruemmer F."/>
            <person name="Labrenz M."/>
            <person name="Spormann A.M."/>
            <person name="Op Den Camp H."/>
            <person name="Overmann J."/>
            <person name="Amann R."/>
            <person name="Jetten M.S.M."/>
            <person name="Mascher T."/>
            <person name="Medema M.H."/>
            <person name="Devos D.P."/>
            <person name="Kaster A.-K."/>
            <person name="Ovreas L."/>
            <person name="Rohde M."/>
            <person name="Galperin M.Y."/>
            <person name="Jogler C."/>
        </authorList>
    </citation>
    <scope>NUCLEOTIDE SEQUENCE [LARGE SCALE GENOMIC DNA]</scope>
    <source>
        <strain evidence="3 4">Pla111</strain>
    </source>
</reference>
<keyword evidence="4" id="KW-1185">Reference proteome</keyword>
<gene>
    <name evidence="3" type="ORF">Pla111_24790</name>
</gene>
<dbReference type="Gene3D" id="2.40.70.10">
    <property type="entry name" value="Acid Proteases"/>
    <property type="match status" value="1"/>
</dbReference>
<evidence type="ECO:0000256" key="1">
    <source>
        <dbReference type="SAM" id="SignalP"/>
    </source>
</evidence>
<name>A0A5C5VYL9_9BACT</name>
<protein>
    <recommendedName>
        <fullName evidence="2">Retropepsin-like aspartic endopeptidase domain-containing protein</fullName>
    </recommendedName>
</protein>
<sequence precursor="true">MLCPPFRWTQPLLGLVLIVTCLGVQASTEPVKTSAELATENRHLIGATAWVTIGPVQAKLLARVDTGAESCSLHAEEIVVPKGKEKMTANVGKAIRFRVIDNDGETHWIESTIHSTVVVKTSEERERRYKVWVDMACVGIDKRVCVTLNDRSHMEFPVLVGRNYLKDDFLVDVNQAAKE</sequence>
<dbReference type="AlphaFoldDB" id="A0A5C5VYL9"/>
<feature type="signal peptide" evidence="1">
    <location>
        <begin position="1"/>
        <end position="26"/>
    </location>
</feature>
<dbReference type="OrthoDB" id="9782977at2"/>
<feature type="domain" description="Retropepsin-like aspartic endopeptidase" evidence="2">
    <location>
        <begin position="45"/>
        <end position="175"/>
    </location>
</feature>
<feature type="chain" id="PRO_5023029001" description="Retropepsin-like aspartic endopeptidase domain-containing protein" evidence="1">
    <location>
        <begin position="27"/>
        <end position="179"/>
    </location>
</feature>
<dbReference type="PANTHER" id="PTHR38037">
    <property type="entry name" value="ZN_PROTEASE DOMAIN-CONTAINING PROTEIN"/>
    <property type="match status" value="1"/>
</dbReference>
<dbReference type="Proteomes" id="UP000318995">
    <property type="component" value="Unassembled WGS sequence"/>
</dbReference>
<comment type="caution">
    <text evidence="3">The sequence shown here is derived from an EMBL/GenBank/DDBJ whole genome shotgun (WGS) entry which is preliminary data.</text>
</comment>
<dbReference type="Pfam" id="PF05618">
    <property type="entry name" value="Zn_protease"/>
    <property type="match status" value="1"/>
</dbReference>
<keyword evidence="1" id="KW-0732">Signal</keyword>
<dbReference type="InterPro" id="IPR008503">
    <property type="entry name" value="Asp_endopeptidase"/>
</dbReference>
<dbReference type="PANTHER" id="PTHR38037:SF2">
    <property type="entry name" value="ATP-DEPENDENT ZINC PROTEASE DOMAIN-CONTAINING PROTEIN-RELATED"/>
    <property type="match status" value="1"/>
</dbReference>
<dbReference type="EMBL" id="SJPH01000005">
    <property type="protein sequence ID" value="TWT42841.1"/>
    <property type="molecule type" value="Genomic_DNA"/>
</dbReference>
<organism evidence="3 4">
    <name type="scientific">Botrimarina hoheduenensis</name>
    <dbReference type="NCBI Taxonomy" id="2528000"/>
    <lineage>
        <taxon>Bacteria</taxon>
        <taxon>Pseudomonadati</taxon>
        <taxon>Planctomycetota</taxon>
        <taxon>Planctomycetia</taxon>
        <taxon>Pirellulales</taxon>
        <taxon>Lacipirellulaceae</taxon>
        <taxon>Botrimarina</taxon>
    </lineage>
</organism>
<dbReference type="InterPro" id="IPR021109">
    <property type="entry name" value="Peptidase_aspartic_dom_sf"/>
</dbReference>
<proteinExistence type="predicted"/>
<evidence type="ECO:0000313" key="3">
    <source>
        <dbReference type="EMBL" id="TWT42841.1"/>
    </source>
</evidence>